<dbReference type="PANTHER" id="PTHR35149">
    <property type="entry name" value="SLL5132 PROTEIN"/>
    <property type="match status" value="1"/>
</dbReference>
<proteinExistence type="predicted"/>
<dbReference type="AlphaFoldDB" id="W2CK50"/>
<name>W2CK50_9BACT</name>
<dbReference type="EMBL" id="AYYE01001128">
    <property type="protein sequence ID" value="ETK06832.1"/>
    <property type="molecule type" value="Genomic_DNA"/>
</dbReference>
<reference evidence="2 3" key="1">
    <citation type="submission" date="2013-11" db="EMBL/GenBank/DDBJ databases">
        <title>Single cell genomics of uncultured Tannerella BU063 (oral taxon 286).</title>
        <authorList>
            <person name="Beall C.J."/>
            <person name="Campbell A.G."/>
            <person name="Griffen A.L."/>
            <person name="Podar M."/>
            <person name="Leys E.J."/>
        </authorList>
    </citation>
    <scope>NUCLEOTIDE SEQUENCE [LARGE SCALE GENOMIC DNA]</scope>
    <source>
        <strain evidence="2">Cell 1/3</strain>
    </source>
</reference>
<evidence type="ECO:0000313" key="3">
    <source>
        <dbReference type="Proteomes" id="UP000034982"/>
    </source>
</evidence>
<sequence>MSKLNIDQKTVKGLFSDTQADYLIPDYQRPYAWEETECQTLWDDLFAFAIPEDDTSQFKREDKYYLGPIVTFKNEGGKQEVIDGQQRLTSLLLLLRAFYERSSNQKDSETKSMRKMIEQCIWKTDEFDKPDQNALKIDSQVATDDDKGEFLEILKSGQVGDGFKSQYAENYRFFEKKIDEFVNKLPGFFKYLPVRILNNCILLPIEAENKDTALQIFFTLNDRGKSLSDADIFKAQFYKHYSAMGQKETFIDRWNKLAYFASATFKDTSSESPMDELFTRYMYYLRAMQHNTNTSTEGLHKFYERNNYALLKKEQTLDDLEALADFWSDVHAQNKERFSDKILRRLFVLSYAPNGMWTYLTSVYFLHHRQPDGLLEEVPFFQFLEQITAFIWACTLNNLNVSGLRKPAFLKMVQIIRGEEVTFSDFSFKREDFIRVFRNYQFSNQRQITKSMLAWWAFQFDKQELLDLGCDLHTEHIYARKRAEKEPSATIQPKLELLGNKSLLEQCINIRASDYHFADKAALYEGRQTGKGKTSKGKNGTRIYELLELADRQTDFTEDDIVRRNERILNGFVDYLDRCGLLKG</sequence>
<organism evidence="2 3">
    <name type="scientific">Tannerella sp. oral taxon BU063 isolate Cell 1/3</name>
    <dbReference type="NCBI Taxonomy" id="1411022"/>
    <lineage>
        <taxon>Bacteria</taxon>
        <taxon>Pseudomonadati</taxon>
        <taxon>Bacteroidota</taxon>
        <taxon>Bacteroidia</taxon>
        <taxon>Bacteroidales</taxon>
        <taxon>Tannerellaceae</taxon>
        <taxon>Tannerella</taxon>
    </lineage>
</organism>
<dbReference type="Proteomes" id="UP000034982">
    <property type="component" value="Unassembled WGS sequence"/>
</dbReference>
<dbReference type="Pfam" id="PF03235">
    <property type="entry name" value="GmrSD_N"/>
    <property type="match status" value="1"/>
</dbReference>
<gene>
    <name evidence="2" type="ORF">T230_10365</name>
</gene>
<evidence type="ECO:0000259" key="1">
    <source>
        <dbReference type="Pfam" id="PF03235"/>
    </source>
</evidence>
<comment type="caution">
    <text evidence="2">The sequence shown here is derived from an EMBL/GenBank/DDBJ whole genome shotgun (WGS) entry which is preliminary data.</text>
</comment>
<protein>
    <recommendedName>
        <fullName evidence="1">GmrSD restriction endonucleases N-terminal domain-containing protein</fullName>
    </recommendedName>
</protein>
<dbReference type="PANTHER" id="PTHR35149:SF2">
    <property type="entry name" value="DUF262 DOMAIN-CONTAINING PROTEIN"/>
    <property type="match status" value="1"/>
</dbReference>
<evidence type="ECO:0000313" key="2">
    <source>
        <dbReference type="EMBL" id="ETK06832.1"/>
    </source>
</evidence>
<dbReference type="InterPro" id="IPR004919">
    <property type="entry name" value="GmrSD_N"/>
</dbReference>
<accession>W2CK50</accession>
<feature type="domain" description="GmrSD restriction endonucleases N-terminal" evidence="1">
    <location>
        <begin position="12"/>
        <end position="237"/>
    </location>
</feature>
<dbReference type="PATRIC" id="fig|1411022.3.peg.1187"/>